<protein>
    <submittedName>
        <fullName evidence="1">Uncharacterized protein</fullName>
    </submittedName>
</protein>
<evidence type="ECO:0000313" key="2">
    <source>
        <dbReference type="Proteomes" id="UP001372834"/>
    </source>
</evidence>
<dbReference type="PANTHER" id="PTHR14614:SF109">
    <property type="entry name" value="RIBOSOMAL LYSINE N-METHYLTRANSFERASE 5"/>
    <property type="match status" value="1"/>
</dbReference>
<dbReference type="GO" id="GO:0005829">
    <property type="term" value="C:cytosol"/>
    <property type="evidence" value="ECO:0007669"/>
    <property type="project" value="TreeGrafter"/>
</dbReference>
<dbReference type="EMBL" id="JAWJWE010000036">
    <property type="protein sequence ID" value="KAK6628331.1"/>
    <property type="molecule type" value="Genomic_DNA"/>
</dbReference>
<dbReference type="AlphaFoldDB" id="A0AAN8PFK6"/>
<gene>
    <name evidence="1" type="ORF">RUM43_002143</name>
</gene>
<comment type="caution">
    <text evidence="1">The sequence shown here is derived from an EMBL/GenBank/DDBJ whole genome shotgun (WGS) entry which is preliminary data.</text>
</comment>
<dbReference type="Proteomes" id="UP001372834">
    <property type="component" value="Unassembled WGS sequence"/>
</dbReference>
<proteinExistence type="predicted"/>
<dbReference type="Gene3D" id="3.40.50.150">
    <property type="entry name" value="Vaccinia Virus protein VP39"/>
    <property type="match status" value="1"/>
</dbReference>
<evidence type="ECO:0000313" key="1">
    <source>
        <dbReference type="EMBL" id="KAK6628331.1"/>
    </source>
</evidence>
<accession>A0AAN8PFK6</accession>
<sequence length="259" mass="29645">MRMQCIRKKVMFARRVLPAPLGSCECVKIVLEQPKYEVDFSEARLSTDQFVREYNLDNDQGTLYLIQKFEGDVHCVVWDAALLLAKYLEKRCLTDGNFLEGKRVIELGSGLGCVGMVASFYGGHVTLTDLAQAMPLLKLNVRNNQKLLMSRNKFAAKVELLDWNEDISLEPCDVLLASDCVYYKESIPGLVKALRTLSTRSTEIYLSQENRSHSEIQTGVFQEFMKEVNNVFKVEAIPPSEQHEEFRSPDIYLFRLMKL</sequence>
<dbReference type="InterPro" id="IPR029063">
    <property type="entry name" value="SAM-dependent_MTases_sf"/>
</dbReference>
<dbReference type="Pfam" id="PF10294">
    <property type="entry name" value="Methyltransf_16"/>
    <property type="match status" value="1"/>
</dbReference>
<dbReference type="CDD" id="cd02440">
    <property type="entry name" value="AdoMet_MTases"/>
    <property type="match status" value="1"/>
</dbReference>
<name>A0AAN8PFK6_POLSC</name>
<dbReference type="PANTHER" id="PTHR14614">
    <property type="entry name" value="HEPATOCELLULAR CARCINOMA-ASSOCIATED ANTIGEN"/>
    <property type="match status" value="1"/>
</dbReference>
<dbReference type="SUPFAM" id="SSF53335">
    <property type="entry name" value="S-adenosyl-L-methionine-dependent methyltransferases"/>
    <property type="match status" value="1"/>
</dbReference>
<dbReference type="InterPro" id="IPR019410">
    <property type="entry name" value="Methyltransf_16"/>
</dbReference>
<dbReference type="GO" id="GO:0032991">
    <property type="term" value="C:protein-containing complex"/>
    <property type="evidence" value="ECO:0007669"/>
    <property type="project" value="TreeGrafter"/>
</dbReference>
<reference evidence="1 2" key="1">
    <citation type="submission" date="2023-10" db="EMBL/GenBank/DDBJ databases">
        <title>Genomes of two closely related lineages of the louse Polyplax serrata with different host specificities.</title>
        <authorList>
            <person name="Martinu J."/>
            <person name="Tarabai H."/>
            <person name="Stefka J."/>
            <person name="Hypsa V."/>
        </authorList>
    </citation>
    <scope>NUCLEOTIDE SEQUENCE [LARGE SCALE GENOMIC DNA]</scope>
    <source>
        <strain evidence="1">HR10_N</strain>
    </source>
</reference>
<organism evidence="1 2">
    <name type="scientific">Polyplax serrata</name>
    <name type="common">Common mouse louse</name>
    <dbReference type="NCBI Taxonomy" id="468196"/>
    <lineage>
        <taxon>Eukaryota</taxon>
        <taxon>Metazoa</taxon>
        <taxon>Ecdysozoa</taxon>
        <taxon>Arthropoda</taxon>
        <taxon>Hexapoda</taxon>
        <taxon>Insecta</taxon>
        <taxon>Pterygota</taxon>
        <taxon>Neoptera</taxon>
        <taxon>Paraneoptera</taxon>
        <taxon>Psocodea</taxon>
        <taxon>Troctomorpha</taxon>
        <taxon>Phthiraptera</taxon>
        <taxon>Anoplura</taxon>
        <taxon>Polyplacidae</taxon>
        <taxon>Polyplax</taxon>
    </lineage>
</organism>